<reference evidence="2" key="1">
    <citation type="submission" date="2023-11" db="EMBL/GenBank/DDBJ databases">
        <title>Genome assemblies of two species of porcelain crab, Petrolisthes cinctipes and Petrolisthes manimaculis (Anomura: Porcellanidae).</title>
        <authorList>
            <person name="Angst P."/>
        </authorList>
    </citation>
    <scope>NUCLEOTIDE SEQUENCE</scope>
    <source>
        <strain evidence="2">PB745_02</strain>
        <tissue evidence="2">Gill</tissue>
    </source>
</reference>
<organism evidence="2 3">
    <name type="scientific">Petrolisthes manimaculis</name>
    <dbReference type="NCBI Taxonomy" id="1843537"/>
    <lineage>
        <taxon>Eukaryota</taxon>
        <taxon>Metazoa</taxon>
        <taxon>Ecdysozoa</taxon>
        <taxon>Arthropoda</taxon>
        <taxon>Crustacea</taxon>
        <taxon>Multicrustacea</taxon>
        <taxon>Malacostraca</taxon>
        <taxon>Eumalacostraca</taxon>
        <taxon>Eucarida</taxon>
        <taxon>Decapoda</taxon>
        <taxon>Pleocyemata</taxon>
        <taxon>Anomura</taxon>
        <taxon>Galatheoidea</taxon>
        <taxon>Porcellanidae</taxon>
        <taxon>Petrolisthes</taxon>
    </lineage>
</organism>
<sequence>MSDIQHHTMSKETPAQEEEEEEEEENEKEKKEVILFLAMFLYCFLSRCSRRPIKATLRMSNKMEGYEFLHLPI</sequence>
<proteinExistence type="predicted"/>
<feature type="compositionally biased region" description="Acidic residues" evidence="1">
    <location>
        <begin position="15"/>
        <end position="26"/>
    </location>
</feature>
<dbReference type="AlphaFoldDB" id="A0AAE1PWG3"/>
<evidence type="ECO:0000313" key="3">
    <source>
        <dbReference type="Proteomes" id="UP001292094"/>
    </source>
</evidence>
<evidence type="ECO:0000313" key="2">
    <source>
        <dbReference type="EMBL" id="KAK4315326.1"/>
    </source>
</evidence>
<name>A0AAE1PWG3_9EUCA</name>
<keyword evidence="3" id="KW-1185">Reference proteome</keyword>
<comment type="caution">
    <text evidence="2">The sequence shown here is derived from an EMBL/GenBank/DDBJ whole genome shotgun (WGS) entry which is preliminary data.</text>
</comment>
<protein>
    <submittedName>
        <fullName evidence="2">Uncharacterized protein</fullName>
    </submittedName>
</protein>
<gene>
    <name evidence="2" type="ORF">Pmani_013452</name>
</gene>
<dbReference type="EMBL" id="JAWZYT010001118">
    <property type="protein sequence ID" value="KAK4315326.1"/>
    <property type="molecule type" value="Genomic_DNA"/>
</dbReference>
<dbReference type="Proteomes" id="UP001292094">
    <property type="component" value="Unassembled WGS sequence"/>
</dbReference>
<evidence type="ECO:0000256" key="1">
    <source>
        <dbReference type="SAM" id="MobiDB-lite"/>
    </source>
</evidence>
<accession>A0AAE1PWG3</accession>
<feature type="region of interest" description="Disordered" evidence="1">
    <location>
        <begin position="1"/>
        <end position="29"/>
    </location>
</feature>
<feature type="compositionally biased region" description="Basic and acidic residues" evidence="1">
    <location>
        <begin position="1"/>
        <end position="10"/>
    </location>
</feature>